<evidence type="ECO:0000313" key="8">
    <source>
        <dbReference type="EMBL" id="MBB4023018.1"/>
    </source>
</evidence>
<dbReference type="InterPro" id="IPR016160">
    <property type="entry name" value="Ald_DH_CS_CYS"/>
</dbReference>
<dbReference type="PANTHER" id="PTHR42804">
    <property type="entry name" value="ALDEHYDE DEHYDROGENASE"/>
    <property type="match status" value="1"/>
</dbReference>
<dbReference type="EC" id="1.2.1.3" evidence="3"/>
<dbReference type="CDD" id="cd07138">
    <property type="entry name" value="ALDH_CddD_SSP0762"/>
    <property type="match status" value="1"/>
</dbReference>
<dbReference type="InterPro" id="IPR016162">
    <property type="entry name" value="Ald_DH_N"/>
</dbReference>
<gene>
    <name evidence="8" type="ORF">GGR17_002840</name>
</gene>
<proteinExistence type="inferred from homology"/>
<dbReference type="AlphaFoldDB" id="A0A840CHR4"/>
<reference evidence="8" key="1">
    <citation type="submission" date="2020-08" db="EMBL/GenBank/DDBJ databases">
        <title>Genomic Encyclopedia of Type Strains, Phase IV (KMG-IV): sequencing the most valuable type-strain genomes for metagenomic binning, comparative biology and taxonomic classification.</title>
        <authorList>
            <person name="Goeker M."/>
        </authorList>
    </citation>
    <scope>NUCLEOTIDE SEQUENCE [LARGE SCALE GENOMIC DNA]</scope>
    <source>
        <strain evidence="8">DSM 105040</strain>
    </source>
</reference>
<protein>
    <recommendedName>
        <fullName evidence="3">aldehyde dehydrogenase (NAD(+))</fullName>
        <ecNumber evidence="3">1.2.1.3</ecNumber>
    </recommendedName>
</protein>
<accession>A0A840CHR4</accession>
<keyword evidence="2 6" id="KW-0560">Oxidoreductase</keyword>
<dbReference type="Pfam" id="PF00171">
    <property type="entry name" value="Aldedh"/>
    <property type="match status" value="1"/>
</dbReference>
<dbReference type="FunFam" id="3.40.605.10:FF:000007">
    <property type="entry name" value="NAD/NADP-dependent betaine aldehyde dehydrogenase"/>
    <property type="match status" value="1"/>
</dbReference>
<evidence type="ECO:0000256" key="5">
    <source>
        <dbReference type="PROSITE-ProRule" id="PRU10007"/>
    </source>
</evidence>
<feature type="active site" evidence="5">
    <location>
        <position position="248"/>
    </location>
</feature>
<comment type="catalytic activity">
    <reaction evidence="4">
        <text>an aldehyde + NAD(+) + H2O = a carboxylate + NADH + 2 H(+)</text>
        <dbReference type="Rhea" id="RHEA:16185"/>
        <dbReference type="ChEBI" id="CHEBI:15377"/>
        <dbReference type="ChEBI" id="CHEBI:15378"/>
        <dbReference type="ChEBI" id="CHEBI:17478"/>
        <dbReference type="ChEBI" id="CHEBI:29067"/>
        <dbReference type="ChEBI" id="CHEBI:57540"/>
        <dbReference type="ChEBI" id="CHEBI:57945"/>
        <dbReference type="EC" id="1.2.1.3"/>
    </reaction>
</comment>
<sequence>MSVPGKRQFFIGGAWVDPAQPQDLSVLNPATEEPIAVISMGSPADVDRAVAAAKAAFPGYARTTRQERIELLESIRAVYARRIDEFASIMTEEMGAPATLSRNSQAAVGIGHLDGFLEALKQMPFREVLDNGDTILREPIGVCGLITPWNWPINQIVLKVLPALAAGCTMVLKPSELTPLDAMLYAEVLHEAGVPAGVFNLVNGEGPVVGAALSCHPDVAMMSFTGSTRGGTAVARDAAGTVKRVALELGGKSPNLIFADTDVEEAVARGVRHCFQNTGQSCNAPTRMLVERAVYDAALEVAKAAGAAQAVGDPALPGDHIGPLVSQLQFDRVQELIAAGIEEGATLLVGGLGKPTGFNIGYYARPTIFADVTNDMRIAQEEVFGPVLAMIPFEDEQEAIRIANDTPYGLAAYIQTGDDARADRVAAQLRAGMVHVNATDIGWGSPFGGYKLSGNGREGGRFGIEDFLEIKAISKP</sequence>
<dbReference type="PROSITE" id="PS00687">
    <property type="entry name" value="ALDEHYDE_DEHYDR_GLU"/>
    <property type="match status" value="1"/>
</dbReference>
<evidence type="ECO:0000256" key="4">
    <source>
        <dbReference type="ARBA" id="ARBA00049194"/>
    </source>
</evidence>
<dbReference type="RefSeq" id="WP_054539343.1">
    <property type="nucleotide sequence ID" value="NZ_JACIEQ010000004.1"/>
</dbReference>
<dbReference type="GO" id="GO:0004029">
    <property type="term" value="F:aldehyde dehydrogenase (NAD+) activity"/>
    <property type="evidence" value="ECO:0007669"/>
    <property type="project" value="UniProtKB-EC"/>
</dbReference>
<dbReference type="EMBL" id="JACIEQ010000004">
    <property type="protein sequence ID" value="MBB4023018.1"/>
    <property type="molecule type" value="Genomic_DNA"/>
</dbReference>
<dbReference type="Proteomes" id="UP000585681">
    <property type="component" value="Unassembled WGS sequence"/>
</dbReference>
<evidence type="ECO:0000313" key="9">
    <source>
        <dbReference type="Proteomes" id="UP000585681"/>
    </source>
</evidence>
<evidence type="ECO:0000256" key="2">
    <source>
        <dbReference type="ARBA" id="ARBA00023002"/>
    </source>
</evidence>
<comment type="similarity">
    <text evidence="1 6">Belongs to the aldehyde dehydrogenase family.</text>
</comment>
<dbReference type="Gene3D" id="3.40.309.10">
    <property type="entry name" value="Aldehyde Dehydrogenase, Chain A, domain 2"/>
    <property type="match status" value="1"/>
</dbReference>
<dbReference type="InterPro" id="IPR015590">
    <property type="entry name" value="Aldehyde_DH_dom"/>
</dbReference>
<dbReference type="InterPro" id="IPR016161">
    <property type="entry name" value="Ald_DH/histidinol_DH"/>
</dbReference>
<name>A0A840CHR4_9RHOB</name>
<dbReference type="FunFam" id="3.40.309.10:FF:000012">
    <property type="entry name" value="Betaine aldehyde dehydrogenase"/>
    <property type="match status" value="1"/>
</dbReference>
<evidence type="ECO:0000259" key="7">
    <source>
        <dbReference type="Pfam" id="PF00171"/>
    </source>
</evidence>
<comment type="caution">
    <text evidence="8">The sequence shown here is derived from an EMBL/GenBank/DDBJ whole genome shotgun (WGS) entry which is preliminary data.</text>
</comment>
<evidence type="ECO:0000256" key="3">
    <source>
        <dbReference type="ARBA" id="ARBA00024226"/>
    </source>
</evidence>
<dbReference type="InterPro" id="IPR029510">
    <property type="entry name" value="Ald_DH_CS_GLU"/>
</dbReference>
<dbReference type="SUPFAM" id="SSF53720">
    <property type="entry name" value="ALDH-like"/>
    <property type="match status" value="1"/>
</dbReference>
<organism evidence="8 9">
    <name type="scientific">Actibacterium naphthalenivorans</name>
    <dbReference type="NCBI Taxonomy" id="1614693"/>
    <lineage>
        <taxon>Bacteria</taxon>
        <taxon>Pseudomonadati</taxon>
        <taxon>Pseudomonadota</taxon>
        <taxon>Alphaproteobacteria</taxon>
        <taxon>Rhodobacterales</taxon>
        <taxon>Roseobacteraceae</taxon>
        <taxon>Actibacterium</taxon>
    </lineage>
</organism>
<dbReference type="PANTHER" id="PTHR42804:SF1">
    <property type="entry name" value="ALDEHYDE DEHYDROGENASE-RELATED"/>
    <property type="match status" value="1"/>
</dbReference>
<evidence type="ECO:0000256" key="6">
    <source>
        <dbReference type="RuleBase" id="RU003345"/>
    </source>
</evidence>
<feature type="domain" description="Aldehyde dehydrogenase" evidence="7">
    <location>
        <begin position="15"/>
        <end position="473"/>
    </location>
</feature>
<dbReference type="InterPro" id="IPR016163">
    <property type="entry name" value="Ald_DH_C"/>
</dbReference>
<evidence type="ECO:0000256" key="1">
    <source>
        <dbReference type="ARBA" id="ARBA00009986"/>
    </source>
</evidence>
<dbReference type="Gene3D" id="3.40.605.10">
    <property type="entry name" value="Aldehyde Dehydrogenase, Chain A, domain 1"/>
    <property type="match status" value="1"/>
</dbReference>
<dbReference type="PROSITE" id="PS00070">
    <property type="entry name" value="ALDEHYDE_DEHYDR_CYS"/>
    <property type="match status" value="1"/>
</dbReference>
<keyword evidence="9" id="KW-1185">Reference proteome</keyword>